<proteinExistence type="predicted"/>
<gene>
    <name evidence="1" type="ORF">GMARGA_LOCUS34753</name>
</gene>
<accession>A0ABN7WT12</accession>
<dbReference type="EMBL" id="CAJVQB010062032">
    <property type="protein sequence ID" value="CAG8840102.1"/>
    <property type="molecule type" value="Genomic_DNA"/>
</dbReference>
<organism evidence="1 2">
    <name type="scientific">Gigaspora margarita</name>
    <dbReference type="NCBI Taxonomy" id="4874"/>
    <lineage>
        <taxon>Eukaryota</taxon>
        <taxon>Fungi</taxon>
        <taxon>Fungi incertae sedis</taxon>
        <taxon>Mucoromycota</taxon>
        <taxon>Glomeromycotina</taxon>
        <taxon>Glomeromycetes</taxon>
        <taxon>Diversisporales</taxon>
        <taxon>Gigasporaceae</taxon>
        <taxon>Gigaspora</taxon>
    </lineage>
</organism>
<sequence length="136" mass="15797">MVKYTKECLLKHQIVGHISDYGLYTTCKYEKVVRLKQAYDETYIESHIKNGCKLQEGVVSILNFFSTIPKENKPVIKWFSCNGLDNAIHKAYISRVFTHTTHSGAPRRDTVVKELFSTKFSFDKPIKYKNLSEEEL</sequence>
<protein>
    <submittedName>
        <fullName evidence="1">37797_t:CDS:1</fullName>
    </submittedName>
</protein>
<reference evidence="1 2" key="1">
    <citation type="submission" date="2021-06" db="EMBL/GenBank/DDBJ databases">
        <authorList>
            <person name="Kallberg Y."/>
            <person name="Tangrot J."/>
            <person name="Rosling A."/>
        </authorList>
    </citation>
    <scope>NUCLEOTIDE SEQUENCE [LARGE SCALE GENOMIC DNA]</scope>
    <source>
        <strain evidence="1 2">120-4 pot B 10/14</strain>
    </source>
</reference>
<dbReference type="Proteomes" id="UP000789901">
    <property type="component" value="Unassembled WGS sequence"/>
</dbReference>
<evidence type="ECO:0000313" key="2">
    <source>
        <dbReference type="Proteomes" id="UP000789901"/>
    </source>
</evidence>
<keyword evidence="2" id="KW-1185">Reference proteome</keyword>
<comment type="caution">
    <text evidence="1">The sequence shown here is derived from an EMBL/GenBank/DDBJ whole genome shotgun (WGS) entry which is preliminary data.</text>
</comment>
<evidence type="ECO:0000313" key="1">
    <source>
        <dbReference type="EMBL" id="CAG8840102.1"/>
    </source>
</evidence>
<name>A0ABN7WT12_GIGMA</name>